<dbReference type="AlphaFoldDB" id="B6BL17"/>
<feature type="domain" description="FIST" evidence="1">
    <location>
        <begin position="19"/>
        <end position="191"/>
    </location>
</feature>
<dbReference type="OrthoDB" id="378730at2"/>
<dbReference type="SMART" id="SM00897">
    <property type="entry name" value="FIST"/>
    <property type="match status" value="1"/>
</dbReference>
<reference evidence="3 4" key="1">
    <citation type="journal article" date="2012" name="Proc. Natl. Acad. Sci. U.S.A.">
        <title>Genome and physiology of a model Epsilonproteobacterium responsible for sulfide detoxification in marine oxygen depletion zones.</title>
        <authorList>
            <person name="Grote J."/>
            <person name="Schott T."/>
            <person name="Bruckner C.G."/>
            <person name="Glockner F.O."/>
            <person name="Jost G."/>
            <person name="Teeling H."/>
            <person name="Labrenz M."/>
            <person name="Jurgens K."/>
        </authorList>
    </citation>
    <scope>NUCLEOTIDE SEQUENCE [LARGE SCALE GENOMIC DNA]</scope>
    <source>
        <strain evidence="3 4">GD1</strain>
    </source>
</reference>
<proteinExistence type="predicted"/>
<protein>
    <submittedName>
        <fullName evidence="3">Protein containing DUF1745</fullName>
    </submittedName>
</protein>
<dbReference type="RefSeq" id="WP_008338480.1">
    <property type="nucleotide sequence ID" value="NZ_AFRZ01000001.1"/>
</dbReference>
<dbReference type="InterPro" id="IPR019494">
    <property type="entry name" value="FIST_C"/>
</dbReference>
<accession>H1FT13</accession>
<gene>
    <name evidence="3" type="ORF">SMGD1_0222</name>
</gene>
<organism evidence="3 4">
    <name type="scientific">Sulfurimonas gotlandica (strain DSM 19862 / JCM 16533 / GD1)</name>
    <dbReference type="NCBI Taxonomy" id="929558"/>
    <lineage>
        <taxon>Bacteria</taxon>
        <taxon>Pseudomonadati</taxon>
        <taxon>Campylobacterota</taxon>
        <taxon>Epsilonproteobacteria</taxon>
        <taxon>Campylobacterales</taxon>
        <taxon>Sulfurimonadaceae</taxon>
        <taxon>Sulfurimonas</taxon>
    </lineage>
</organism>
<name>B6BL17_SULGG</name>
<dbReference type="EMBL" id="AFRZ01000001">
    <property type="protein sequence ID" value="EHP28749.1"/>
    <property type="molecule type" value="Genomic_DNA"/>
</dbReference>
<evidence type="ECO:0000259" key="2">
    <source>
        <dbReference type="SMART" id="SM01204"/>
    </source>
</evidence>
<dbReference type="PATRIC" id="fig|929558.5.peg.223"/>
<dbReference type="Pfam" id="PF08495">
    <property type="entry name" value="FIST"/>
    <property type="match status" value="1"/>
</dbReference>
<evidence type="ECO:0000313" key="4">
    <source>
        <dbReference type="Proteomes" id="UP000006431"/>
    </source>
</evidence>
<evidence type="ECO:0000259" key="1">
    <source>
        <dbReference type="SMART" id="SM00897"/>
    </source>
</evidence>
<keyword evidence="4" id="KW-1185">Reference proteome</keyword>
<feature type="domain" description="FIST C-domain" evidence="2">
    <location>
        <begin position="192"/>
        <end position="331"/>
    </location>
</feature>
<dbReference type="STRING" id="929558.SMGD1_0222"/>
<dbReference type="SMART" id="SM01204">
    <property type="entry name" value="FIST_C"/>
    <property type="match status" value="1"/>
</dbReference>
<dbReference type="Proteomes" id="UP000006431">
    <property type="component" value="Unassembled WGS sequence"/>
</dbReference>
<comment type="caution">
    <text evidence="3">The sequence shown here is derived from an EMBL/GenBank/DDBJ whole genome shotgun (WGS) entry which is preliminary data.</text>
</comment>
<dbReference type="PANTHER" id="PTHR40252">
    <property type="entry name" value="BLR0328 PROTEIN"/>
    <property type="match status" value="1"/>
</dbReference>
<dbReference type="eggNOG" id="COG3287">
    <property type="taxonomic scope" value="Bacteria"/>
</dbReference>
<dbReference type="PANTHER" id="PTHR40252:SF2">
    <property type="entry name" value="BLR0328 PROTEIN"/>
    <property type="match status" value="1"/>
</dbReference>
<dbReference type="InterPro" id="IPR013702">
    <property type="entry name" value="FIST_domain_N"/>
</dbReference>
<dbReference type="Pfam" id="PF10442">
    <property type="entry name" value="FIST_C"/>
    <property type="match status" value="1"/>
</dbReference>
<accession>B6BL17</accession>
<evidence type="ECO:0000313" key="3">
    <source>
        <dbReference type="EMBL" id="EHP28749.1"/>
    </source>
</evidence>
<sequence length="348" mass="39058">MNSVYLNSFEEFLKYQDSKEKMYLLLVSENCDFNHETIKNLNINCYGAIFPEIIFEKQHYKDGLIAIDIDIEPILVNNMENKIEDEKKFSSIKSMLLFVDGLSPYIDPFLVSLFESTNEECKIFGGGAGKLTLQQERVIFTPEYITQNSALIIPLSQDLDVGVSHGWEYLDGPHVATSSSKNVLEQIDYEYAFDVYKNIVEKDSGLKFSEDNFFELAKSYPLGIVSYSGEIIVRDPIASDGKSLVLVGVMPQNSVIQVLKGEKSKLIEAAKFAAINAMDTKKEKELVIMIDCISRVLFLEDSFVKEIDSVSNIIGDLPLVGALTLGEIANKSDTYIDFYNKTCVVGTL</sequence>
<dbReference type="HOGENOM" id="CLU_052774_0_0_7"/>